<dbReference type="AlphaFoldDB" id="A0ABD3ZY80"/>
<dbReference type="EMBL" id="JSXS01000015">
    <property type="protein sequence ID" value="KIL33218.1"/>
    <property type="molecule type" value="Genomic_DNA"/>
</dbReference>
<proteinExistence type="predicted"/>
<gene>
    <name evidence="1" type="ORF">B4067_2474</name>
</gene>
<protein>
    <submittedName>
        <fullName evidence="1">Uncharacterized protein</fullName>
    </submittedName>
</protein>
<organism evidence="1 2">
    <name type="scientific">Bacillus subtilis subsp. subtilis</name>
    <dbReference type="NCBI Taxonomy" id="135461"/>
    <lineage>
        <taxon>Bacteria</taxon>
        <taxon>Bacillati</taxon>
        <taxon>Bacillota</taxon>
        <taxon>Bacilli</taxon>
        <taxon>Bacillales</taxon>
        <taxon>Bacillaceae</taxon>
        <taxon>Bacillus</taxon>
    </lineage>
</organism>
<reference evidence="1 2" key="1">
    <citation type="submission" date="2014-11" db="EMBL/GenBank/DDBJ databases">
        <title>Draft Genome Sequences of Nine Bacillus subtilis Strains that Form Spores with High Heat-Resistance.</title>
        <authorList>
            <person name="Krawcyk A.O."/>
            <person name="Berendsen E.M."/>
            <person name="de Jong A."/>
            <person name="Holsappel S."/>
            <person name="Eijlander R.T."/>
            <person name="Wells-Bennik M."/>
            <person name="Kuipers O.P."/>
        </authorList>
    </citation>
    <scope>NUCLEOTIDE SEQUENCE [LARGE SCALE GENOMIC DNA]</scope>
    <source>
        <strain evidence="1 2">B4067</strain>
    </source>
</reference>
<name>A0ABD3ZY80_BACIU</name>
<evidence type="ECO:0000313" key="2">
    <source>
        <dbReference type="Proteomes" id="UP000031970"/>
    </source>
</evidence>
<accession>A0ABD3ZY80</accession>
<sequence length="42" mass="4878">MLLYGRELLSLISLPKDLEIENEKRKIALCTVKQLFDLQACK</sequence>
<evidence type="ECO:0000313" key="1">
    <source>
        <dbReference type="EMBL" id="KIL33218.1"/>
    </source>
</evidence>
<comment type="caution">
    <text evidence="1">The sequence shown here is derived from an EMBL/GenBank/DDBJ whole genome shotgun (WGS) entry which is preliminary data.</text>
</comment>
<dbReference type="Proteomes" id="UP000031970">
    <property type="component" value="Unassembled WGS sequence"/>
</dbReference>